<dbReference type="GO" id="GO:0000287">
    <property type="term" value="F:magnesium ion binding"/>
    <property type="evidence" value="ECO:0007669"/>
    <property type="project" value="InterPro"/>
</dbReference>
<accession>A0AAU8J7P1</accession>
<dbReference type="KEGG" id="stac:ABII15_38580"/>
<dbReference type="InterPro" id="IPR050559">
    <property type="entry name" value="P-Pant_transferase_sf"/>
</dbReference>
<dbReference type="Pfam" id="PF01648">
    <property type="entry name" value="ACPS"/>
    <property type="match status" value="1"/>
</dbReference>
<dbReference type="PANTHER" id="PTHR12215">
    <property type="entry name" value="PHOSPHOPANTETHEINE TRANSFERASE"/>
    <property type="match status" value="1"/>
</dbReference>
<dbReference type="SUPFAM" id="SSF56214">
    <property type="entry name" value="4'-phosphopantetheinyl transferase"/>
    <property type="match status" value="2"/>
</dbReference>
<keyword evidence="5" id="KW-0614">Plasmid</keyword>
<dbReference type="PANTHER" id="PTHR12215:SF10">
    <property type="entry name" value="L-AMINOADIPATE-SEMIALDEHYDE DEHYDROGENASE-PHOSPHOPANTETHEINYL TRANSFERASE"/>
    <property type="match status" value="1"/>
</dbReference>
<reference evidence="5" key="1">
    <citation type="submission" date="2024-06" db="EMBL/GenBank/DDBJ databases">
        <title>Streptomyces sp. strain HUAS MG91 genome sequences.</title>
        <authorList>
            <person name="Mo P."/>
        </authorList>
    </citation>
    <scope>NUCLEOTIDE SEQUENCE</scope>
    <source>
        <strain evidence="5">HUAS MG91</strain>
        <plasmid evidence="5">punmamed1</plasmid>
    </source>
</reference>
<geneLocation type="plasmid" evidence="5">
    <name>punmamed1</name>
</geneLocation>
<evidence type="ECO:0000256" key="2">
    <source>
        <dbReference type="ARBA" id="ARBA00022679"/>
    </source>
</evidence>
<dbReference type="AlphaFoldDB" id="A0AAU8J7P1"/>
<name>A0AAU8J7P1_9ACTN</name>
<dbReference type="Gene3D" id="3.90.470.20">
    <property type="entry name" value="4'-phosphopantetheinyl transferase domain"/>
    <property type="match status" value="2"/>
</dbReference>
<sequence>MTAHPLVAPPVHLPGPDAPWDDVHERARATGRVVVHTTWGEWLYAALLDPELRGLLGRDWPRYRQTPAAADRFTFAVSRMVIKYTAAAVLEAAPADLDIAYQPGGRPVLRGFGEELHLSLAHTEELVVVAVSGSGPVGVDTESVDREASYALLRAQVCTPEEAKELDALPEDERRLRFLRLWTLKEAYTKALGHGMRRRFNAVGFTWDAEGRAVLAEPSAAAPGWSFATHLVGDRYLVSEAHRDGPLEIRSRHTPGEQVGPAVPPAPTVESAGPGHPAGR</sequence>
<keyword evidence="2 5" id="KW-0808">Transferase</keyword>
<comment type="similarity">
    <text evidence="1">Belongs to the P-Pant transferase superfamily. Gsp/Sfp/HetI/AcpT family.</text>
</comment>
<evidence type="ECO:0000256" key="1">
    <source>
        <dbReference type="ARBA" id="ARBA00010990"/>
    </source>
</evidence>
<dbReference type="RefSeq" id="WP_353947353.1">
    <property type="nucleotide sequence ID" value="NZ_CP159535.1"/>
</dbReference>
<evidence type="ECO:0000313" key="5">
    <source>
        <dbReference type="EMBL" id="XCJ75939.1"/>
    </source>
</evidence>
<gene>
    <name evidence="5" type="ORF">ABII15_38580</name>
</gene>
<dbReference type="EMBL" id="CP159535">
    <property type="protein sequence ID" value="XCJ75939.1"/>
    <property type="molecule type" value="Genomic_DNA"/>
</dbReference>
<dbReference type="GO" id="GO:0019878">
    <property type="term" value="P:lysine biosynthetic process via aminoadipic acid"/>
    <property type="evidence" value="ECO:0007669"/>
    <property type="project" value="TreeGrafter"/>
</dbReference>
<evidence type="ECO:0000256" key="3">
    <source>
        <dbReference type="SAM" id="MobiDB-lite"/>
    </source>
</evidence>
<evidence type="ECO:0000259" key="4">
    <source>
        <dbReference type="Pfam" id="PF01648"/>
    </source>
</evidence>
<feature type="region of interest" description="Disordered" evidence="3">
    <location>
        <begin position="248"/>
        <end position="280"/>
    </location>
</feature>
<dbReference type="InterPro" id="IPR037143">
    <property type="entry name" value="4-PPantetheinyl_Trfase_dom_sf"/>
</dbReference>
<feature type="domain" description="4'-phosphopantetheinyl transferase" evidence="4">
    <location>
        <begin position="136"/>
        <end position="231"/>
    </location>
</feature>
<proteinExistence type="inferred from homology"/>
<protein>
    <submittedName>
        <fullName evidence="5">4'-phosphopantetheinyl transferase superfamily protein</fullName>
    </submittedName>
</protein>
<dbReference type="GO" id="GO:0005829">
    <property type="term" value="C:cytosol"/>
    <property type="evidence" value="ECO:0007669"/>
    <property type="project" value="TreeGrafter"/>
</dbReference>
<organism evidence="5">
    <name type="scientific">Streptomyces tabacisoli</name>
    <dbReference type="NCBI Taxonomy" id="3156398"/>
    <lineage>
        <taxon>Bacteria</taxon>
        <taxon>Bacillati</taxon>
        <taxon>Actinomycetota</taxon>
        <taxon>Actinomycetes</taxon>
        <taxon>Kitasatosporales</taxon>
        <taxon>Streptomycetaceae</taxon>
        <taxon>Streptomyces</taxon>
    </lineage>
</organism>
<dbReference type="GO" id="GO:0008897">
    <property type="term" value="F:holo-[acyl-carrier-protein] synthase activity"/>
    <property type="evidence" value="ECO:0007669"/>
    <property type="project" value="InterPro"/>
</dbReference>
<dbReference type="InterPro" id="IPR008278">
    <property type="entry name" value="4-PPantetheinyl_Trfase_dom"/>
</dbReference>